<evidence type="ECO:0008006" key="4">
    <source>
        <dbReference type="Google" id="ProtNLM"/>
    </source>
</evidence>
<keyword evidence="1" id="KW-0378">Hydrolase</keyword>
<dbReference type="AlphaFoldDB" id="A0A2Z6RY55"/>
<name>A0A2Z6RY55_9GLOM</name>
<accession>A0A2Z6RY55</accession>
<dbReference type="Gene3D" id="2.40.70.10">
    <property type="entry name" value="Acid Proteases"/>
    <property type="match status" value="1"/>
</dbReference>
<gene>
    <name evidence="2" type="ORF">RclHR1_41660002</name>
</gene>
<comment type="caution">
    <text evidence="2">The sequence shown here is derived from an EMBL/GenBank/DDBJ whole genome shotgun (WGS) entry which is preliminary data.</text>
</comment>
<protein>
    <recommendedName>
        <fullName evidence="4">Peptidase A2 domain-containing protein</fullName>
    </recommendedName>
</protein>
<dbReference type="SUPFAM" id="SSF50630">
    <property type="entry name" value="Acid proteases"/>
    <property type="match status" value="1"/>
</dbReference>
<dbReference type="Pfam" id="PF13975">
    <property type="entry name" value="gag-asp_proteas"/>
    <property type="match status" value="1"/>
</dbReference>
<evidence type="ECO:0000313" key="2">
    <source>
        <dbReference type="EMBL" id="GBC01372.1"/>
    </source>
</evidence>
<dbReference type="InterPro" id="IPR001969">
    <property type="entry name" value="Aspartic_peptidase_AS"/>
</dbReference>
<keyword evidence="1" id="KW-0645">Protease</keyword>
<dbReference type="GO" id="GO:0004190">
    <property type="term" value="F:aspartic-type endopeptidase activity"/>
    <property type="evidence" value="ECO:0007669"/>
    <property type="project" value="UniProtKB-KW"/>
</dbReference>
<dbReference type="InterPro" id="IPR021109">
    <property type="entry name" value="Peptidase_aspartic_dom_sf"/>
</dbReference>
<keyword evidence="3" id="KW-1185">Reference proteome</keyword>
<organism evidence="2 3">
    <name type="scientific">Rhizophagus clarus</name>
    <dbReference type="NCBI Taxonomy" id="94130"/>
    <lineage>
        <taxon>Eukaryota</taxon>
        <taxon>Fungi</taxon>
        <taxon>Fungi incertae sedis</taxon>
        <taxon>Mucoromycota</taxon>
        <taxon>Glomeromycotina</taxon>
        <taxon>Glomeromycetes</taxon>
        <taxon>Glomerales</taxon>
        <taxon>Glomeraceae</taxon>
        <taxon>Rhizophagus</taxon>
    </lineage>
</organism>
<reference evidence="2 3" key="1">
    <citation type="submission" date="2017-11" db="EMBL/GenBank/DDBJ databases">
        <title>The genome of Rhizophagus clarus HR1 reveals common genetic basis of auxotrophy among arbuscular mycorrhizal fungi.</title>
        <authorList>
            <person name="Kobayashi Y."/>
        </authorList>
    </citation>
    <scope>NUCLEOTIDE SEQUENCE [LARGE SCALE GENOMIC DNA]</scope>
    <source>
        <strain evidence="2 3">HR1</strain>
    </source>
</reference>
<dbReference type="Proteomes" id="UP000247702">
    <property type="component" value="Unassembled WGS sequence"/>
</dbReference>
<dbReference type="GO" id="GO:0006508">
    <property type="term" value="P:proteolysis"/>
    <property type="evidence" value="ECO:0007669"/>
    <property type="project" value="InterPro"/>
</dbReference>
<keyword evidence="1" id="KW-0064">Aspartyl protease</keyword>
<proteinExistence type="predicted"/>
<dbReference type="CDD" id="cd00303">
    <property type="entry name" value="retropepsin_like"/>
    <property type="match status" value="1"/>
</dbReference>
<dbReference type="EMBL" id="BEXD01003520">
    <property type="protein sequence ID" value="GBC01372.1"/>
    <property type="molecule type" value="Genomic_DNA"/>
</dbReference>
<dbReference type="PROSITE" id="PS00141">
    <property type="entry name" value="ASP_PROTEASE"/>
    <property type="match status" value="1"/>
</dbReference>
<evidence type="ECO:0000313" key="3">
    <source>
        <dbReference type="Proteomes" id="UP000247702"/>
    </source>
</evidence>
<sequence length="211" mass="24394">MDYEEECYETDEYEEYDNEFETEIYAFKKKEHYQREVREVKRRAIPRSESQKEEQTRLVLDVEMQDAEPLKVKKVRRKMLPAPIEQLTEFNVANYLRDLPCGLRTRKKETNFIERNDSPDLDQTTAARCELYIGKEPISAMIDSGAATSIITKSLMKQLGYQIDQPSNMVIVTANGTRVRALGMIAALPIHLSHIIVQTPVHVLDSPKNSQ</sequence>
<evidence type="ECO:0000256" key="1">
    <source>
        <dbReference type="ARBA" id="ARBA00022750"/>
    </source>
</evidence>